<protein>
    <submittedName>
        <fullName evidence="1">Uncharacterized protein</fullName>
    </submittedName>
</protein>
<reference evidence="1" key="1">
    <citation type="submission" date="2013-08" db="EMBL/GenBank/DDBJ databases">
        <title>Gene expansion shapes genome architecture in the human pathogen Lichtheimia corymbifera: an evolutionary genomics analysis in the ancient terrestrial Mucorales (Mucoromycotina).</title>
        <authorList>
            <person name="Schwartze V.U."/>
            <person name="Winter S."/>
            <person name="Shelest E."/>
            <person name="Marcet-Houben M."/>
            <person name="Horn F."/>
            <person name="Wehner S."/>
            <person name="Hoffmann K."/>
            <person name="Riege K."/>
            <person name="Sammeth M."/>
            <person name="Nowrousian M."/>
            <person name="Valiante V."/>
            <person name="Linde J."/>
            <person name="Jacobsen I.D."/>
            <person name="Marz M."/>
            <person name="Brakhage A.A."/>
            <person name="Gabaldon T."/>
            <person name="Bocker S."/>
            <person name="Voigt K."/>
        </authorList>
    </citation>
    <scope>NUCLEOTIDE SEQUENCE [LARGE SCALE GENOMIC DNA]</scope>
    <source>
        <strain evidence="1">FSU 9682</strain>
    </source>
</reference>
<evidence type="ECO:0000313" key="2">
    <source>
        <dbReference type="Proteomes" id="UP000027586"/>
    </source>
</evidence>
<dbReference type="Proteomes" id="UP000027586">
    <property type="component" value="Unassembled WGS sequence"/>
</dbReference>
<proteinExistence type="predicted"/>
<dbReference type="VEuPathDB" id="FungiDB:LCOR_11804.1"/>
<organism evidence="1 2">
    <name type="scientific">Lichtheimia corymbifera JMRC:FSU:9682</name>
    <dbReference type="NCBI Taxonomy" id="1263082"/>
    <lineage>
        <taxon>Eukaryota</taxon>
        <taxon>Fungi</taxon>
        <taxon>Fungi incertae sedis</taxon>
        <taxon>Mucoromycota</taxon>
        <taxon>Mucoromycotina</taxon>
        <taxon>Mucoromycetes</taxon>
        <taxon>Mucorales</taxon>
        <taxon>Lichtheimiaceae</taxon>
        <taxon>Lichtheimia</taxon>
    </lineage>
</organism>
<comment type="caution">
    <text evidence="1">The sequence shown here is derived from an EMBL/GenBank/DDBJ whole genome shotgun (WGS) entry which is preliminary data.</text>
</comment>
<gene>
    <name evidence="1" type="ORF">LCOR_11804.1</name>
</gene>
<dbReference type="EMBL" id="CBTN010000123">
    <property type="protein sequence ID" value="CDH61029.1"/>
    <property type="molecule type" value="Genomic_DNA"/>
</dbReference>
<dbReference type="AlphaFoldDB" id="A0A068SFI8"/>
<evidence type="ECO:0000313" key="1">
    <source>
        <dbReference type="EMBL" id="CDH61029.1"/>
    </source>
</evidence>
<keyword evidence="2" id="KW-1185">Reference proteome</keyword>
<accession>A0A068SFI8</accession>
<name>A0A068SFI8_9FUNG</name>
<sequence>MQLVDDGAQQLYSLYNNSISLCSYFQSLCVLVHHLPSTNGSNHGFLVRVLHSWRCVSSEAARRDNIHCG</sequence>